<keyword evidence="2" id="KW-0812">Transmembrane</keyword>
<keyword evidence="2" id="KW-0472">Membrane</keyword>
<dbReference type="EMBL" id="LFZO01000169">
    <property type="protein sequence ID" value="KXT12015.1"/>
    <property type="molecule type" value="Genomic_DNA"/>
</dbReference>
<protein>
    <recommendedName>
        <fullName evidence="5">Mid2 domain-containing protein</fullName>
    </recommendedName>
</protein>
<evidence type="ECO:0000313" key="3">
    <source>
        <dbReference type="EMBL" id="KXT12015.1"/>
    </source>
</evidence>
<accession>A0A139IBQ0</accession>
<name>A0A139IBQ0_9PEZI</name>
<feature type="transmembrane region" description="Helical" evidence="2">
    <location>
        <begin position="101"/>
        <end position="121"/>
    </location>
</feature>
<dbReference type="AlphaFoldDB" id="A0A139IBQ0"/>
<feature type="compositionally biased region" description="Basic and acidic residues" evidence="1">
    <location>
        <begin position="171"/>
        <end position="185"/>
    </location>
</feature>
<keyword evidence="4" id="KW-1185">Reference proteome</keyword>
<comment type="caution">
    <text evidence="3">The sequence shown here is derived from an EMBL/GenBank/DDBJ whole genome shotgun (WGS) entry which is preliminary data.</text>
</comment>
<evidence type="ECO:0000256" key="2">
    <source>
        <dbReference type="SAM" id="Phobius"/>
    </source>
</evidence>
<dbReference type="Proteomes" id="UP000073492">
    <property type="component" value="Unassembled WGS sequence"/>
</dbReference>
<evidence type="ECO:0000313" key="4">
    <source>
        <dbReference type="Proteomes" id="UP000073492"/>
    </source>
</evidence>
<dbReference type="OrthoDB" id="5390143at2759"/>
<reference evidence="3 4" key="1">
    <citation type="submission" date="2015-07" db="EMBL/GenBank/DDBJ databases">
        <title>Comparative genomics of the Sigatoka disease complex on banana suggests a link between parallel evolutionary changes in Pseudocercospora fijiensis and Pseudocercospora eumusae and increased virulence on the banana host.</title>
        <authorList>
            <person name="Chang T.-C."/>
            <person name="Salvucci A."/>
            <person name="Crous P.W."/>
            <person name="Stergiopoulos I."/>
        </authorList>
    </citation>
    <scope>NUCLEOTIDE SEQUENCE [LARGE SCALE GENOMIC DNA]</scope>
    <source>
        <strain evidence="3 4">CBS 116634</strain>
    </source>
</reference>
<evidence type="ECO:0000256" key="1">
    <source>
        <dbReference type="SAM" id="MobiDB-lite"/>
    </source>
</evidence>
<feature type="compositionally biased region" description="Polar residues" evidence="1">
    <location>
        <begin position="66"/>
        <end position="86"/>
    </location>
</feature>
<feature type="region of interest" description="Disordered" evidence="1">
    <location>
        <begin position="56"/>
        <end position="94"/>
    </location>
</feature>
<keyword evidence="2" id="KW-1133">Transmembrane helix</keyword>
<evidence type="ECO:0008006" key="5">
    <source>
        <dbReference type="Google" id="ProtNLM"/>
    </source>
</evidence>
<dbReference type="STRING" id="113226.A0A139IBQ0"/>
<organism evidence="3 4">
    <name type="scientific">Pseudocercospora musae</name>
    <dbReference type="NCBI Taxonomy" id="113226"/>
    <lineage>
        <taxon>Eukaryota</taxon>
        <taxon>Fungi</taxon>
        <taxon>Dikarya</taxon>
        <taxon>Ascomycota</taxon>
        <taxon>Pezizomycotina</taxon>
        <taxon>Dothideomycetes</taxon>
        <taxon>Dothideomycetidae</taxon>
        <taxon>Mycosphaerellales</taxon>
        <taxon>Mycosphaerellaceae</taxon>
        <taxon>Pseudocercospora</taxon>
    </lineage>
</organism>
<gene>
    <name evidence="3" type="ORF">AC579_4664</name>
</gene>
<feature type="region of interest" description="Disordered" evidence="1">
    <location>
        <begin position="128"/>
        <end position="185"/>
    </location>
</feature>
<proteinExistence type="predicted"/>
<sequence>MDMEVPPGCSVLGTTGEQYFNWTVQLYGSSLDISPVYFFWINYDWGSQMTSPLNRSAPQHLVQPRGNYSSATPTPTQNANVTSEETGSAASDDSSKLALKVGLGLGIGLGVPLVPIAGFWLGRRRKRDPPVALSPNIEQSEGKLVAPMPAEPPNYQVPDPNAVYEMQGPEDVAKDGNRQSLREME</sequence>